<evidence type="ECO:0000313" key="2">
    <source>
        <dbReference type="Proteomes" id="UP000063699"/>
    </source>
</evidence>
<dbReference type="KEGG" id="kphy:AOZ06_04270"/>
<keyword evidence="2" id="KW-1185">Reference proteome</keyword>
<dbReference type="EMBL" id="CP012752">
    <property type="protein sequence ID" value="ALG06248.1"/>
    <property type="molecule type" value="Genomic_DNA"/>
</dbReference>
<dbReference type="Proteomes" id="UP000063699">
    <property type="component" value="Chromosome"/>
</dbReference>
<dbReference type="RefSeq" id="WP_054288224.1">
    <property type="nucleotide sequence ID" value="NZ_CP012752.1"/>
</dbReference>
<name>A0A0N9HVV3_9PSEU</name>
<accession>A0A0N9HVV3</accession>
<sequence>MQLASFIVAVFAAVIALSALAWQARAFVLSGGRVIVEFTAKVVTRTMFTAEFGEPTDLIALLKTFKEPSAARVTFEVTVRNVGRLPVRVKECFIELPTIRSAPSFEISGSMSREGGSHKLDALDAVTWAQDGQMIIFMLLVYPEVAPLLPSLPFRARAVLATGKSAVSKSKNFGQLATVLDATQSTWTLMGLPAE</sequence>
<gene>
    <name evidence="1" type="ORF">AOZ06_04270</name>
</gene>
<evidence type="ECO:0000313" key="1">
    <source>
        <dbReference type="EMBL" id="ALG06248.1"/>
    </source>
</evidence>
<protein>
    <submittedName>
        <fullName evidence="1">Uncharacterized protein</fullName>
    </submittedName>
</protein>
<organism evidence="1 2">
    <name type="scientific">Kibdelosporangium phytohabitans</name>
    <dbReference type="NCBI Taxonomy" id="860235"/>
    <lineage>
        <taxon>Bacteria</taxon>
        <taxon>Bacillati</taxon>
        <taxon>Actinomycetota</taxon>
        <taxon>Actinomycetes</taxon>
        <taxon>Pseudonocardiales</taxon>
        <taxon>Pseudonocardiaceae</taxon>
        <taxon>Kibdelosporangium</taxon>
    </lineage>
</organism>
<proteinExistence type="predicted"/>
<dbReference type="AlphaFoldDB" id="A0A0N9HVV3"/>
<reference evidence="1 2" key="1">
    <citation type="submission" date="2015-07" db="EMBL/GenBank/DDBJ databases">
        <title>Genome sequencing of Kibdelosporangium phytohabitans.</title>
        <authorList>
            <person name="Qin S."/>
            <person name="Xing K."/>
        </authorList>
    </citation>
    <scope>NUCLEOTIDE SEQUENCE [LARGE SCALE GENOMIC DNA]</scope>
    <source>
        <strain evidence="1 2">KLBMP1111</strain>
    </source>
</reference>